<name>A0A1X7HW37_9SPHI</name>
<reference evidence="1 2" key="1">
    <citation type="submission" date="2017-04" db="EMBL/GenBank/DDBJ databases">
        <authorList>
            <person name="Afonso C.L."/>
            <person name="Miller P.J."/>
            <person name="Scott M.A."/>
            <person name="Spackman E."/>
            <person name="Goraichik I."/>
            <person name="Dimitrov K.M."/>
            <person name="Suarez D.L."/>
            <person name="Swayne D.E."/>
        </authorList>
    </citation>
    <scope>NUCLEOTIDE SEQUENCE [LARGE SCALE GENOMIC DNA]</scope>
    <source>
        <strain evidence="1 2">DSM 22418</strain>
    </source>
</reference>
<dbReference type="InterPro" id="IPR032299">
    <property type="entry name" value="DUF4843"/>
</dbReference>
<sequence>MKLLKYINILFAVLLAFQSCKEDEKLMYEEDPRVYIYKYGASNGTDSVNYSFAFAEQAVRTDTVTIPFRIMGFPSNVDRRITMKQEEGTTAKEGYHYKWESLLIPANSSDGEAKLIFYRRAGLKDSIVSAVFHMVENEFFKPGYNDNWGAKYDRLTYKFTLTDKLTKPSIWDTYWQSRFGDYSARKILFLTQLLNFTSWNVGGLFPQVSNQMIQEARFGLYNYEQEHGPMLDENGNRVIIP</sequence>
<dbReference type="OrthoDB" id="1094864at2"/>
<dbReference type="STRING" id="561061.SAMN05660862_0129"/>
<dbReference type="Proteomes" id="UP000192980">
    <property type="component" value="Unassembled WGS sequence"/>
</dbReference>
<dbReference type="PROSITE" id="PS51257">
    <property type="entry name" value="PROKAR_LIPOPROTEIN"/>
    <property type="match status" value="1"/>
</dbReference>
<protein>
    <recommendedName>
        <fullName evidence="3">DUF4843 domain-containing protein</fullName>
    </recommendedName>
</protein>
<accession>A0A1X7HW37</accession>
<dbReference type="Pfam" id="PF16132">
    <property type="entry name" value="DUF4843"/>
    <property type="match status" value="1"/>
</dbReference>
<evidence type="ECO:0000313" key="2">
    <source>
        <dbReference type="Proteomes" id="UP000192980"/>
    </source>
</evidence>
<evidence type="ECO:0000313" key="1">
    <source>
        <dbReference type="EMBL" id="SMG06212.1"/>
    </source>
</evidence>
<evidence type="ECO:0008006" key="3">
    <source>
        <dbReference type="Google" id="ProtNLM"/>
    </source>
</evidence>
<dbReference type="RefSeq" id="WP_085471111.1">
    <property type="nucleotide sequence ID" value="NZ_FXAU01000001.1"/>
</dbReference>
<gene>
    <name evidence="1" type="ORF">SAMN05660862_0129</name>
</gene>
<keyword evidence="2" id="KW-1185">Reference proteome</keyword>
<dbReference type="AlphaFoldDB" id="A0A1X7HW37"/>
<dbReference type="EMBL" id="FXAU01000001">
    <property type="protein sequence ID" value="SMG06212.1"/>
    <property type="molecule type" value="Genomic_DNA"/>
</dbReference>
<organism evidence="1 2">
    <name type="scientific">Sphingobacterium psychroaquaticum</name>
    <dbReference type="NCBI Taxonomy" id="561061"/>
    <lineage>
        <taxon>Bacteria</taxon>
        <taxon>Pseudomonadati</taxon>
        <taxon>Bacteroidota</taxon>
        <taxon>Sphingobacteriia</taxon>
        <taxon>Sphingobacteriales</taxon>
        <taxon>Sphingobacteriaceae</taxon>
        <taxon>Sphingobacterium</taxon>
    </lineage>
</organism>
<proteinExistence type="predicted"/>